<organism evidence="2 3">
    <name type="scientific">Kineococcus rhizosphaerae</name>
    <dbReference type="NCBI Taxonomy" id="559628"/>
    <lineage>
        <taxon>Bacteria</taxon>
        <taxon>Bacillati</taxon>
        <taxon>Actinomycetota</taxon>
        <taxon>Actinomycetes</taxon>
        <taxon>Kineosporiales</taxon>
        <taxon>Kineosporiaceae</taxon>
        <taxon>Kineococcus</taxon>
    </lineage>
</organism>
<accession>A0A2T0R5P3</accession>
<dbReference type="EMBL" id="PVZF01000004">
    <property type="protein sequence ID" value="PRY16064.1"/>
    <property type="molecule type" value="Genomic_DNA"/>
</dbReference>
<keyword evidence="3" id="KW-1185">Reference proteome</keyword>
<keyword evidence="1" id="KW-0472">Membrane</keyword>
<dbReference type="OrthoDB" id="4966970at2"/>
<feature type="transmembrane region" description="Helical" evidence="1">
    <location>
        <begin position="51"/>
        <end position="73"/>
    </location>
</feature>
<name>A0A2T0R5P3_9ACTN</name>
<gene>
    <name evidence="2" type="ORF">CLV37_104277</name>
</gene>
<dbReference type="AlphaFoldDB" id="A0A2T0R5P3"/>
<comment type="caution">
    <text evidence="2">The sequence shown here is derived from an EMBL/GenBank/DDBJ whole genome shotgun (WGS) entry which is preliminary data.</text>
</comment>
<evidence type="ECO:0000313" key="3">
    <source>
        <dbReference type="Proteomes" id="UP000238083"/>
    </source>
</evidence>
<sequence>MRFNPPPNWPHANSAWIPPADWAPEPEWGPVPAGWPLLVEDEASRRRRAGALLLGALAGFVAGALVVVALDLVRVLVLGAGPLRDLQHGLELVVPWGTAAAGGALNLRACRRRAAERAARIVDLARDRLGR</sequence>
<reference evidence="2 3" key="1">
    <citation type="submission" date="2018-03" db="EMBL/GenBank/DDBJ databases">
        <title>Genomic Encyclopedia of Archaeal and Bacterial Type Strains, Phase II (KMG-II): from individual species to whole genera.</title>
        <authorList>
            <person name="Goeker M."/>
        </authorList>
    </citation>
    <scope>NUCLEOTIDE SEQUENCE [LARGE SCALE GENOMIC DNA]</scope>
    <source>
        <strain evidence="2 3">DSM 19711</strain>
    </source>
</reference>
<evidence type="ECO:0000256" key="1">
    <source>
        <dbReference type="SAM" id="Phobius"/>
    </source>
</evidence>
<feature type="transmembrane region" description="Helical" evidence="1">
    <location>
        <begin position="93"/>
        <end position="110"/>
    </location>
</feature>
<protein>
    <submittedName>
        <fullName evidence="2">Uncharacterized protein</fullName>
    </submittedName>
</protein>
<keyword evidence="1" id="KW-0812">Transmembrane</keyword>
<dbReference type="Proteomes" id="UP000238083">
    <property type="component" value="Unassembled WGS sequence"/>
</dbReference>
<evidence type="ECO:0000313" key="2">
    <source>
        <dbReference type="EMBL" id="PRY16064.1"/>
    </source>
</evidence>
<dbReference type="RefSeq" id="WP_106209947.1">
    <property type="nucleotide sequence ID" value="NZ_PVZF01000004.1"/>
</dbReference>
<proteinExistence type="predicted"/>
<keyword evidence="1" id="KW-1133">Transmembrane helix</keyword>